<dbReference type="RefSeq" id="WP_238180400.1">
    <property type="nucleotide sequence ID" value="NZ_BJZT01000043.1"/>
</dbReference>
<evidence type="ECO:0000256" key="1">
    <source>
        <dbReference type="SAM" id="MobiDB-lite"/>
    </source>
</evidence>
<name>A0A512IUT8_9HYPH</name>
<comment type="caution">
    <text evidence="2">The sequence shown here is derived from an EMBL/GenBank/DDBJ whole genome shotgun (WGS) entry which is preliminary data.</text>
</comment>
<keyword evidence="3" id="KW-1185">Reference proteome</keyword>
<evidence type="ECO:0000313" key="3">
    <source>
        <dbReference type="Proteomes" id="UP000321258"/>
    </source>
</evidence>
<sequence length="81" mass="8453">MIDPAASFLQSRPLHTAQSFGGTRDQGGLSIARVTKGVAMAIGKSLAVERDAALPDSLASLVERLQAGPLGQTQLKPRRVA</sequence>
<reference evidence="2 3" key="1">
    <citation type="submission" date="2019-07" db="EMBL/GenBank/DDBJ databases">
        <title>Whole genome shotgun sequence of Methylobacterium haplocladii NBRC 107714.</title>
        <authorList>
            <person name="Hosoyama A."/>
            <person name="Uohara A."/>
            <person name="Ohji S."/>
            <person name="Ichikawa N."/>
        </authorList>
    </citation>
    <scope>NUCLEOTIDE SEQUENCE [LARGE SCALE GENOMIC DNA]</scope>
    <source>
        <strain evidence="2 3">NBRC 107714</strain>
    </source>
</reference>
<dbReference type="AlphaFoldDB" id="A0A512IUT8"/>
<evidence type="ECO:0000313" key="2">
    <source>
        <dbReference type="EMBL" id="GEP01453.1"/>
    </source>
</evidence>
<protein>
    <submittedName>
        <fullName evidence="2">Uncharacterized protein</fullName>
    </submittedName>
</protein>
<accession>A0A512IUT8</accession>
<organism evidence="2 3">
    <name type="scientific">Methylobacterium haplocladii</name>
    <dbReference type="NCBI Taxonomy" id="1176176"/>
    <lineage>
        <taxon>Bacteria</taxon>
        <taxon>Pseudomonadati</taxon>
        <taxon>Pseudomonadota</taxon>
        <taxon>Alphaproteobacteria</taxon>
        <taxon>Hyphomicrobiales</taxon>
        <taxon>Methylobacteriaceae</taxon>
        <taxon>Methylobacterium</taxon>
    </lineage>
</organism>
<dbReference type="EMBL" id="BJZT01000043">
    <property type="protein sequence ID" value="GEP01453.1"/>
    <property type="molecule type" value="Genomic_DNA"/>
</dbReference>
<dbReference type="Proteomes" id="UP000321258">
    <property type="component" value="Unassembled WGS sequence"/>
</dbReference>
<feature type="region of interest" description="Disordered" evidence="1">
    <location>
        <begin position="1"/>
        <end position="27"/>
    </location>
</feature>
<proteinExistence type="predicted"/>
<gene>
    <name evidence="2" type="ORF">MHA02_38400</name>
</gene>